<dbReference type="Gene3D" id="3.40.30.10">
    <property type="entry name" value="Glutaredoxin"/>
    <property type="match status" value="1"/>
</dbReference>
<proteinExistence type="inferred from homology"/>
<dbReference type="GO" id="GO:0045454">
    <property type="term" value="P:cell redox homeostasis"/>
    <property type="evidence" value="ECO:0007669"/>
    <property type="project" value="TreeGrafter"/>
</dbReference>
<reference evidence="16" key="1">
    <citation type="submission" date="2023-04" db="EMBL/GenBank/DDBJ databases">
        <title>Black Yeasts Isolated from many extreme environments.</title>
        <authorList>
            <person name="Coleine C."/>
            <person name="Stajich J.E."/>
            <person name="Selbmann L."/>
        </authorList>
    </citation>
    <scope>NUCLEOTIDE SEQUENCE</scope>
    <source>
        <strain evidence="16">CCFEE 5312</strain>
    </source>
</reference>
<evidence type="ECO:0000256" key="4">
    <source>
        <dbReference type="ARBA" id="ARBA00022559"/>
    </source>
</evidence>
<evidence type="ECO:0000256" key="13">
    <source>
        <dbReference type="ARBA" id="ARBA00077538"/>
    </source>
</evidence>
<keyword evidence="5" id="KW-0049">Antioxidant</keyword>
<dbReference type="Proteomes" id="UP001271007">
    <property type="component" value="Unassembled WGS sequence"/>
</dbReference>
<dbReference type="InterPro" id="IPR000866">
    <property type="entry name" value="AhpC/TSA"/>
</dbReference>
<evidence type="ECO:0000256" key="10">
    <source>
        <dbReference type="ARBA" id="ARBA00032824"/>
    </source>
</evidence>
<dbReference type="Pfam" id="PF00578">
    <property type="entry name" value="AhpC-TSA"/>
    <property type="match status" value="1"/>
</dbReference>
<feature type="region of interest" description="Disordered" evidence="14">
    <location>
        <begin position="1"/>
        <end position="60"/>
    </location>
</feature>
<protein>
    <recommendedName>
        <fullName evidence="3">thioredoxin-dependent peroxiredoxin</fullName>
        <ecNumber evidence="3">1.11.1.24</ecNumber>
    </recommendedName>
    <alternativeName>
        <fullName evidence="13">Nuclear thiol peroxidase</fullName>
    </alternativeName>
    <alternativeName>
        <fullName evidence="10">Thioredoxin peroxidase</fullName>
    </alternativeName>
</protein>
<dbReference type="EC" id="1.11.1.24" evidence="3"/>
<comment type="catalytic activity">
    <reaction evidence="12">
        <text>a hydroperoxide + [thioredoxin]-dithiol = an alcohol + [thioredoxin]-disulfide + H2O</text>
        <dbReference type="Rhea" id="RHEA:62620"/>
        <dbReference type="Rhea" id="RHEA-COMP:10698"/>
        <dbReference type="Rhea" id="RHEA-COMP:10700"/>
        <dbReference type="ChEBI" id="CHEBI:15377"/>
        <dbReference type="ChEBI" id="CHEBI:29950"/>
        <dbReference type="ChEBI" id="CHEBI:30879"/>
        <dbReference type="ChEBI" id="CHEBI:35924"/>
        <dbReference type="ChEBI" id="CHEBI:50058"/>
        <dbReference type="EC" id="1.11.1.24"/>
    </reaction>
</comment>
<dbReference type="GO" id="GO:0008379">
    <property type="term" value="F:thioredoxin peroxidase activity"/>
    <property type="evidence" value="ECO:0007669"/>
    <property type="project" value="TreeGrafter"/>
</dbReference>
<evidence type="ECO:0000256" key="14">
    <source>
        <dbReference type="SAM" id="MobiDB-lite"/>
    </source>
</evidence>
<evidence type="ECO:0000256" key="12">
    <source>
        <dbReference type="ARBA" id="ARBA00049091"/>
    </source>
</evidence>
<comment type="similarity">
    <text evidence="11">Belongs to the peroxiredoxin family. BCP/PrxQ subfamily.</text>
</comment>
<evidence type="ECO:0000256" key="3">
    <source>
        <dbReference type="ARBA" id="ARBA00013017"/>
    </source>
</evidence>
<gene>
    <name evidence="16" type="primary">DOT5</name>
    <name evidence="16" type="ORF">LTR09_010394</name>
</gene>
<evidence type="ECO:0000256" key="7">
    <source>
        <dbReference type="ARBA" id="ARBA00023157"/>
    </source>
</evidence>
<evidence type="ECO:0000256" key="5">
    <source>
        <dbReference type="ARBA" id="ARBA00022862"/>
    </source>
</evidence>
<dbReference type="GO" id="GO:0005737">
    <property type="term" value="C:cytoplasm"/>
    <property type="evidence" value="ECO:0007669"/>
    <property type="project" value="TreeGrafter"/>
</dbReference>
<evidence type="ECO:0000256" key="11">
    <source>
        <dbReference type="ARBA" id="ARBA00038489"/>
    </source>
</evidence>
<comment type="caution">
    <text evidence="16">The sequence shown here is derived from an EMBL/GenBank/DDBJ whole genome shotgun (WGS) entry which is preliminary data.</text>
</comment>
<dbReference type="InterPro" id="IPR013766">
    <property type="entry name" value="Thioredoxin_domain"/>
</dbReference>
<evidence type="ECO:0000256" key="6">
    <source>
        <dbReference type="ARBA" id="ARBA00023002"/>
    </source>
</evidence>
<keyword evidence="9" id="KW-0676">Redox-active center</keyword>
<feature type="region of interest" description="Disordered" evidence="14">
    <location>
        <begin position="201"/>
        <end position="224"/>
    </location>
</feature>
<keyword evidence="7" id="KW-1015">Disulfide bond</keyword>
<feature type="domain" description="Thioredoxin" evidence="15">
    <location>
        <begin position="27"/>
        <end position="197"/>
    </location>
</feature>
<accession>A0AAJ0G533</accession>
<evidence type="ECO:0000256" key="1">
    <source>
        <dbReference type="ARBA" id="ARBA00004123"/>
    </source>
</evidence>
<evidence type="ECO:0000256" key="8">
    <source>
        <dbReference type="ARBA" id="ARBA00023242"/>
    </source>
</evidence>
<dbReference type="PROSITE" id="PS51352">
    <property type="entry name" value="THIOREDOXIN_2"/>
    <property type="match status" value="1"/>
</dbReference>
<dbReference type="SUPFAM" id="SSF52833">
    <property type="entry name" value="Thioredoxin-like"/>
    <property type="match status" value="1"/>
</dbReference>
<evidence type="ECO:0000259" key="15">
    <source>
        <dbReference type="PROSITE" id="PS51352"/>
    </source>
</evidence>
<dbReference type="EMBL" id="JAWDJX010000051">
    <property type="protein sequence ID" value="KAK3048233.1"/>
    <property type="molecule type" value="Genomic_DNA"/>
</dbReference>
<keyword evidence="4 16" id="KW-0575">Peroxidase</keyword>
<keyword evidence="17" id="KW-1185">Reference proteome</keyword>
<keyword evidence="6" id="KW-0560">Oxidoreductase</keyword>
<dbReference type="FunFam" id="3.40.30.10:FF:000157">
    <property type="entry name" value="DOT5p Nuclear thiol peroxidase"/>
    <property type="match status" value="1"/>
</dbReference>
<organism evidence="16 17">
    <name type="scientific">Extremus antarcticus</name>
    <dbReference type="NCBI Taxonomy" id="702011"/>
    <lineage>
        <taxon>Eukaryota</taxon>
        <taxon>Fungi</taxon>
        <taxon>Dikarya</taxon>
        <taxon>Ascomycota</taxon>
        <taxon>Pezizomycotina</taxon>
        <taxon>Dothideomycetes</taxon>
        <taxon>Dothideomycetidae</taxon>
        <taxon>Mycosphaerellales</taxon>
        <taxon>Extremaceae</taxon>
        <taxon>Extremus</taxon>
    </lineage>
</organism>
<keyword evidence="8" id="KW-0539">Nucleus</keyword>
<feature type="compositionally biased region" description="Basic and acidic residues" evidence="14">
    <location>
        <begin position="26"/>
        <end position="40"/>
    </location>
</feature>
<dbReference type="InterPro" id="IPR036249">
    <property type="entry name" value="Thioredoxin-like_sf"/>
</dbReference>
<sequence>MVELRKRPAPPPAAPPPKKKSTSKAKAKEEPAAPAKKMETSNEPPKVGDTIDLDGFGGEVETNDETKVTLAKLVEDSKAGVVLFTYPKASTPGCTTQVCLFRDAYEPLTATGLAIYGLSNDSPKANTTFKTKQSLPYPLLCDPKQTLIGAIGLKKEGNKTTRGVFVVDKNGKVLAAEPGGPAPTVEAVKAVVAKMGGDANADGLEKAEETAAEEKGEKANNKRVADVAAEVADEAQAAKLDRSKASTPVV</sequence>
<dbReference type="InterPro" id="IPR050924">
    <property type="entry name" value="Peroxiredoxin_BCP/PrxQ"/>
</dbReference>
<feature type="compositionally biased region" description="Basic and acidic residues" evidence="14">
    <location>
        <begin position="203"/>
        <end position="224"/>
    </location>
</feature>
<evidence type="ECO:0000313" key="17">
    <source>
        <dbReference type="Proteomes" id="UP001271007"/>
    </source>
</evidence>
<dbReference type="PANTHER" id="PTHR42801:SF23">
    <property type="entry name" value="PEROXIREDOXIN DOT5"/>
    <property type="match status" value="1"/>
</dbReference>
<dbReference type="GO" id="GO:0005634">
    <property type="term" value="C:nucleus"/>
    <property type="evidence" value="ECO:0007669"/>
    <property type="project" value="UniProtKB-SubCell"/>
</dbReference>
<name>A0AAJ0G533_9PEZI</name>
<dbReference type="GO" id="GO:0034599">
    <property type="term" value="P:cellular response to oxidative stress"/>
    <property type="evidence" value="ECO:0007669"/>
    <property type="project" value="UniProtKB-ARBA"/>
</dbReference>
<dbReference type="AlphaFoldDB" id="A0AAJ0G533"/>
<evidence type="ECO:0000313" key="16">
    <source>
        <dbReference type="EMBL" id="KAK3048233.1"/>
    </source>
</evidence>
<dbReference type="PANTHER" id="PTHR42801">
    <property type="entry name" value="THIOREDOXIN-DEPENDENT PEROXIDE REDUCTASE"/>
    <property type="match status" value="1"/>
</dbReference>
<evidence type="ECO:0000256" key="2">
    <source>
        <dbReference type="ARBA" id="ARBA00011245"/>
    </source>
</evidence>
<comment type="subunit">
    <text evidence="2">Monomer.</text>
</comment>
<comment type="subcellular location">
    <subcellularLocation>
        <location evidence="1">Nucleus</location>
    </subcellularLocation>
</comment>
<evidence type="ECO:0000256" key="9">
    <source>
        <dbReference type="ARBA" id="ARBA00023284"/>
    </source>
</evidence>
<dbReference type="CDD" id="cd03017">
    <property type="entry name" value="PRX_BCP"/>
    <property type="match status" value="1"/>
</dbReference>